<accession>A0AAE9GZT0</accession>
<dbReference type="RefSeq" id="YP_010656761.1">
    <property type="nucleotide sequence ID" value="NC_070840.1"/>
</dbReference>
<reference evidence="1" key="1">
    <citation type="submission" date="2022-02" db="EMBL/GenBank/DDBJ databases">
        <title>The Aeromonas hydrophila phage ZPAH14.</title>
        <authorList>
            <person name="Li J."/>
        </authorList>
    </citation>
    <scope>NUCLEOTIDE SEQUENCE</scope>
</reference>
<sequence length="406" mass="44439">MAKRPLLYDVWAQNALPEDIGDADVYVPQNPEYPDPQPNQYTVGWTVPGTMDVKQPHQWVNSWYQSIDYTLTMQRTGELGWDKDVQYRAGAIVAYGDKRYTALLFNINKQPDTNPTLWQESEFGMKSAAEVKLKLQHITATIDSHLNDTSDPHKVNWSNFFNGVGASAEQIDELISNATKNIDDHKADKNNPHGLTCAQVNVLEAAVGGTFTGAVSMLRMIRASGEAIKVQGPCFEMHAGGNSLGVKKGAACKDSEEAVAFKNYRAMKVRNNWRFPVPTPAIHLALGSGLHAYQSSGTGIEYLSTGTIEYTDKSGAVQTAAINEPAFGNLGLELRPDKGQQLNLAGAYTGTTGTVAGIVDDTMLLADVLLDKTNVLEYFPTGTAIRDIRIWNQPLTAYQRAALGFH</sequence>
<proteinExistence type="predicted"/>
<name>A0AAE9GZT0_9CAUD</name>
<evidence type="ECO:0000313" key="2">
    <source>
        <dbReference type="Proteomes" id="UP000830307"/>
    </source>
</evidence>
<evidence type="ECO:0000313" key="1">
    <source>
        <dbReference type="EMBL" id="UOT58052.1"/>
    </source>
</evidence>
<dbReference type="GO" id="GO:0005975">
    <property type="term" value="P:carbohydrate metabolic process"/>
    <property type="evidence" value="ECO:0007669"/>
    <property type="project" value="InterPro"/>
</dbReference>
<dbReference type="GO" id="GO:0030246">
    <property type="term" value="F:carbohydrate binding"/>
    <property type="evidence" value="ECO:0007669"/>
    <property type="project" value="InterPro"/>
</dbReference>
<dbReference type="EMBL" id="OM810291">
    <property type="protein sequence ID" value="UOT58052.1"/>
    <property type="molecule type" value="Genomic_DNA"/>
</dbReference>
<keyword evidence="2" id="KW-1185">Reference proteome</keyword>
<dbReference type="Gene3D" id="2.10.10.90">
    <property type="match status" value="1"/>
</dbReference>
<dbReference type="GO" id="GO:0005576">
    <property type="term" value="C:extracellular region"/>
    <property type="evidence" value="ECO:0007669"/>
    <property type="project" value="InterPro"/>
</dbReference>
<dbReference type="KEGG" id="vg:77932655"/>
<dbReference type="Proteomes" id="UP000830307">
    <property type="component" value="Segment"/>
</dbReference>
<dbReference type="GeneID" id="77932655"/>
<dbReference type="GO" id="GO:0004553">
    <property type="term" value="F:hydrolase activity, hydrolyzing O-glycosyl compounds"/>
    <property type="evidence" value="ECO:0007669"/>
    <property type="project" value="InterPro"/>
</dbReference>
<protein>
    <submittedName>
        <fullName evidence="1">Uncharacterized protein</fullName>
    </submittedName>
</protein>
<dbReference type="InterPro" id="IPR036573">
    <property type="entry name" value="CBM_sf_5/12"/>
</dbReference>
<dbReference type="SUPFAM" id="SSF51055">
    <property type="entry name" value="Carbohydrate binding domain"/>
    <property type="match status" value="1"/>
</dbReference>
<organism evidence="1 2">
    <name type="scientific">Aeromonas phage ZPAH14</name>
    <dbReference type="NCBI Taxonomy" id="2924887"/>
    <lineage>
        <taxon>Viruses</taxon>
        <taxon>Duplodnaviria</taxon>
        <taxon>Heunggongvirae</taxon>
        <taxon>Uroviricota</taxon>
        <taxon>Caudoviricetes</taxon>
        <taxon>Chaseviridae</taxon>
        <taxon>Nefertitivirinae</taxon>
        <taxon>Shantouvirus</taxon>
        <taxon>Shantouvirus ZPAH14</taxon>
    </lineage>
</organism>